<feature type="compositionally biased region" description="Low complexity" evidence="10">
    <location>
        <begin position="73"/>
        <end position="83"/>
    </location>
</feature>
<gene>
    <name evidence="13" type="ORF">CspeluHIS016_0105850</name>
</gene>
<dbReference type="PANTHER" id="PTHR22914">
    <property type="entry name" value="CHITIN SYNTHASE"/>
    <property type="match status" value="1"/>
</dbReference>
<dbReference type="SUPFAM" id="SSF53448">
    <property type="entry name" value="Nucleotide-diphospho-sugar transferases"/>
    <property type="match status" value="1"/>
</dbReference>
<feature type="transmembrane region" description="Helical" evidence="11">
    <location>
        <begin position="677"/>
        <end position="696"/>
    </location>
</feature>
<evidence type="ECO:0000256" key="3">
    <source>
        <dbReference type="ARBA" id="ARBA00022676"/>
    </source>
</evidence>
<dbReference type="GO" id="GO:0071944">
    <property type="term" value="C:cell periphery"/>
    <property type="evidence" value="ECO:0007669"/>
    <property type="project" value="TreeGrafter"/>
</dbReference>
<name>A0AAD3TP07_9TREE</name>
<proteinExistence type="predicted"/>
<feature type="compositionally biased region" description="Pro residues" evidence="10">
    <location>
        <begin position="16"/>
        <end position="28"/>
    </location>
</feature>
<dbReference type="CDD" id="cd04190">
    <property type="entry name" value="Chitin_synth_C"/>
    <property type="match status" value="1"/>
</dbReference>
<feature type="region of interest" description="Disordered" evidence="10">
    <location>
        <begin position="124"/>
        <end position="144"/>
    </location>
</feature>
<evidence type="ECO:0000256" key="11">
    <source>
        <dbReference type="SAM" id="Phobius"/>
    </source>
</evidence>
<comment type="catalytic activity">
    <reaction evidence="9">
        <text>[(1-&gt;4)-N-acetyl-beta-D-glucosaminyl](n) + UDP-N-acetyl-alpha-D-glucosamine = [(1-&gt;4)-N-acetyl-beta-D-glucosaminyl](n+1) + UDP + H(+)</text>
        <dbReference type="Rhea" id="RHEA:16637"/>
        <dbReference type="Rhea" id="RHEA-COMP:9593"/>
        <dbReference type="Rhea" id="RHEA-COMP:9595"/>
        <dbReference type="ChEBI" id="CHEBI:15378"/>
        <dbReference type="ChEBI" id="CHEBI:17029"/>
        <dbReference type="ChEBI" id="CHEBI:57705"/>
        <dbReference type="ChEBI" id="CHEBI:58223"/>
        <dbReference type="EC" id="2.4.1.16"/>
    </reaction>
</comment>
<dbReference type="InterPro" id="IPR013616">
    <property type="entry name" value="Chitin_synth_N"/>
</dbReference>
<feature type="compositionally biased region" description="Pro residues" evidence="10">
    <location>
        <begin position="124"/>
        <end position="136"/>
    </location>
</feature>
<keyword evidence="14" id="KW-1185">Reference proteome</keyword>
<feature type="transmembrane region" description="Helical" evidence="11">
    <location>
        <begin position="821"/>
        <end position="840"/>
    </location>
</feature>
<feature type="compositionally biased region" description="Pro residues" evidence="10">
    <location>
        <begin position="63"/>
        <end position="72"/>
    </location>
</feature>
<dbReference type="AlphaFoldDB" id="A0AAD3TP07"/>
<dbReference type="GO" id="GO:0004100">
    <property type="term" value="F:chitin synthase activity"/>
    <property type="evidence" value="ECO:0007669"/>
    <property type="project" value="UniProtKB-EC"/>
</dbReference>
<dbReference type="Pfam" id="PF08407">
    <property type="entry name" value="Chitin_synth_1N"/>
    <property type="match status" value="1"/>
</dbReference>
<feature type="transmembrane region" description="Helical" evidence="11">
    <location>
        <begin position="952"/>
        <end position="970"/>
    </location>
</feature>
<reference evidence="13" key="1">
    <citation type="journal article" date="2023" name="BMC Genomics">
        <title>Chromosome-level genome assemblies of Cutaneotrichosporon spp. (Trichosporonales, Basidiomycota) reveal imbalanced evolution between nucleotide sequences and chromosome synteny.</title>
        <authorList>
            <person name="Kobayashi Y."/>
            <person name="Kayamori A."/>
            <person name="Aoki K."/>
            <person name="Shiwa Y."/>
            <person name="Matsutani M."/>
            <person name="Fujita N."/>
            <person name="Sugita T."/>
            <person name="Iwasaki W."/>
            <person name="Tanaka N."/>
            <person name="Takashima M."/>
        </authorList>
    </citation>
    <scope>NUCLEOTIDE SEQUENCE</scope>
    <source>
        <strain evidence="13">HIS016</strain>
    </source>
</reference>
<dbReference type="EC" id="2.4.1.16" evidence="2"/>
<evidence type="ECO:0000256" key="8">
    <source>
        <dbReference type="ARBA" id="ARBA00024009"/>
    </source>
</evidence>
<dbReference type="InterPro" id="IPR029044">
    <property type="entry name" value="Nucleotide-diphossugar_trans"/>
</dbReference>
<evidence type="ECO:0000256" key="4">
    <source>
        <dbReference type="ARBA" id="ARBA00022692"/>
    </source>
</evidence>
<keyword evidence="6 11" id="KW-0472">Membrane</keyword>
<feature type="transmembrane region" description="Helical" evidence="11">
    <location>
        <begin position="756"/>
        <end position="774"/>
    </location>
</feature>
<dbReference type="GO" id="GO:0030428">
    <property type="term" value="C:cell septum"/>
    <property type="evidence" value="ECO:0007669"/>
    <property type="project" value="TreeGrafter"/>
</dbReference>
<keyword evidence="7" id="KW-0961">Cell wall biogenesis/degradation</keyword>
<comment type="subcellular location">
    <subcellularLocation>
        <location evidence="1">Membrane</location>
        <topology evidence="1">Multi-pass membrane protein</topology>
    </subcellularLocation>
</comment>
<feature type="transmembrane region" description="Helical" evidence="11">
    <location>
        <begin position="717"/>
        <end position="736"/>
    </location>
</feature>
<keyword evidence="3" id="KW-0808">Transferase</keyword>
<evidence type="ECO:0000313" key="14">
    <source>
        <dbReference type="Proteomes" id="UP001222932"/>
    </source>
</evidence>
<protein>
    <recommendedName>
        <fullName evidence="2">chitin synthase</fullName>
        <ecNumber evidence="2">2.4.1.16</ecNumber>
    </recommendedName>
</protein>
<feature type="transmembrane region" description="Helical" evidence="11">
    <location>
        <begin position="786"/>
        <end position="809"/>
    </location>
</feature>
<dbReference type="EMBL" id="BTCM01000001">
    <property type="protein sequence ID" value="GMK53999.1"/>
    <property type="molecule type" value="Genomic_DNA"/>
</dbReference>
<reference evidence="13" key="2">
    <citation type="submission" date="2023-06" db="EMBL/GenBank/DDBJ databases">
        <authorList>
            <person name="Kobayashi Y."/>
            <person name="Kayamori A."/>
            <person name="Aoki K."/>
            <person name="Shiwa Y."/>
            <person name="Fujita N."/>
            <person name="Sugita T."/>
            <person name="Iwasaki W."/>
            <person name="Tanaka N."/>
            <person name="Takashima M."/>
        </authorList>
    </citation>
    <scope>NUCLEOTIDE SEQUENCE</scope>
    <source>
        <strain evidence="13">HIS016</strain>
    </source>
</reference>
<keyword evidence="3" id="KW-0328">Glycosyltransferase</keyword>
<keyword evidence="5 11" id="KW-1133">Transmembrane helix</keyword>
<evidence type="ECO:0000313" key="13">
    <source>
        <dbReference type="EMBL" id="GMK53999.1"/>
    </source>
</evidence>
<dbReference type="InterPro" id="IPR004835">
    <property type="entry name" value="Chitin_synth"/>
</dbReference>
<dbReference type="Proteomes" id="UP001222932">
    <property type="component" value="Unassembled WGS sequence"/>
</dbReference>
<evidence type="ECO:0000259" key="12">
    <source>
        <dbReference type="Pfam" id="PF08407"/>
    </source>
</evidence>
<comment type="function">
    <text evidence="8">Polymerizes chitin, a structural polymer of the cell wall and septum, by transferring the sugar moiety of UDP-GlcNAc to the non-reducing end of the growing chitin polymer.</text>
</comment>
<evidence type="ECO:0000256" key="9">
    <source>
        <dbReference type="ARBA" id="ARBA00048014"/>
    </source>
</evidence>
<sequence>MDPSRRNRLGVQMPRDPSPVPPYDPPISPGGYMSPPSARNSLSALPPLRNSNPPSPYASTPPVYAPLPPPAPSTMASSTIAPTQVSRSSSTLPHFEAALARARGETPPVIPPITPLNFAPQAIPQPLPSYLPPQDPNHPDLNVGFTQSNTIRLAQGSHYHREPSRSPSPGFDDSVRYNYGSGTDIEKALLSDNDRDDLLYGKATGPPTPAPPRSHSYMAFGEVVDPHGDISLHGLGRLPPASDRSSIYKAPLDGFESVPLVEGQEDADTTQHFGPAPEGRVGRRTHNAIRKRVKQLITLDESDMLSVEMPIPTRLAQFLPVKGVEEQKTTRYTAVTTDPDGFAASGIRLRQNMANPPRATELFVVITMYNEDANLFCRTLYGVMKNIAHMCGRKNSRVWGPNGWKKIVVCIVADGRKIVNPRVLDCLAALGVYQEGAMTNMVKEKPVTAHVFEYTTSFALDPDLHFKYPDKGIVPCQIIFCMKEKNAKKINSHRWFFNAFGPLLQPNVCILLDVGTMPAPKSLYHLWKAFDRHSNVGGACGEIATFKGKSWLGLLNPLVAAQCFEYKMSNILDKPMESLFGYCAVLPGAFSAYRYIALQNDEFGRGPLASYFAGESIHSGNADSFTGNMYLAEDRVLCFEIVAKPKYNWVLKYVKSAVGETDCPDSIPEFIGQRRRWLNGSFFAAVYALINFRQVWRTDHTFIRKSMFMIEWFYNGLNLVFGWFSLANFYIFFVILTNALNGPEFNLKGIKVLNDILQYIYLGTVIACFIFGMGNRPQGAPLKYKIAIYIFAILTVYMLVCGMLCIIEAVRQMDSPIFQRMVVSLLATYGIFVISSILALDPWHMFTCFVQYLLFQPTYVNVLNIYAFSNLHDLSWGTKGSDTVESDLGAVKGVGKDVEVHLVSAQQDIDSAYQDALDNIRIKRARVDQDEVPHKPEAKEQKQKDTYANFRTNLLLFWSLSNALLAGLILSGDPAGAFSGGGTNKQAVYMLVILVFVAGMAAFRFSCATLYLIIRLFVG</sequence>
<evidence type="ECO:0000256" key="6">
    <source>
        <dbReference type="ARBA" id="ARBA00023136"/>
    </source>
</evidence>
<feature type="region of interest" description="Disordered" evidence="10">
    <location>
        <begin position="1"/>
        <end position="92"/>
    </location>
</feature>
<feature type="domain" description="Chitin synthase N-terminal" evidence="12">
    <location>
        <begin position="302"/>
        <end position="361"/>
    </location>
</feature>
<evidence type="ECO:0000256" key="7">
    <source>
        <dbReference type="ARBA" id="ARBA00023316"/>
    </source>
</evidence>
<organism evidence="13 14">
    <name type="scientific">Cutaneotrichosporon spelunceum</name>
    <dbReference type="NCBI Taxonomy" id="1672016"/>
    <lineage>
        <taxon>Eukaryota</taxon>
        <taxon>Fungi</taxon>
        <taxon>Dikarya</taxon>
        <taxon>Basidiomycota</taxon>
        <taxon>Agaricomycotina</taxon>
        <taxon>Tremellomycetes</taxon>
        <taxon>Trichosporonales</taxon>
        <taxon>Trichosporonaceae</taxon>
        <taxon>Cutaneotrichosporon</taxon>
    </lineage>
</organism>
<evidence type="ECO:0000256" key="1">
    <source>
        <dbReference type="ARBA" id="ARBA00004141"/>
    </source>
</evidence>
<comment type="caution">
    <text evidence="13">The sequence shown here is derived from an EMBL/GenBank/DDBJ whole genome shotgun (WGS) entry which is preliminary data.</text>
</comment>
<dbReference type="Pfam" id="PF01644">
    <property type="entry name" value="Chitin_synth_1"/>
    <property type="match status" value="1"/>
</dbReference>
<evidence type="ECO:0000256" key="10">
    <source>
        <dbReference type="SAM" id="MobiDB-lite"/>
    </source>
</evidence>
<dbReference type="GO" id="GO:0006031">
    <property type="term" value="P:chitin biosynthetic process"/>
    <property type="evidence" value="ECO:0007669"/>
    <property type="project" value="TreeGrafter"/>
</dbReference>
<evidence type="ECO:0000256" key="2">
    <source>
        <dbReference type="ARBA" id="ARBA00012543"/>
    </source>
</evidence>
<dbReference type="GO" id="GO:0071555">
    <property type="term" value="P:cell wall organization"/>
    <property type="evidence" value="ECO:0007669"/>
    <property type="project" value="UniProtKB-KW"/>
</dbReference>
<feature type="transmembrane region" description="Helical" evidence="11">
    <location>
        <begin position="990"/>
        <end position="1014"/>
    </location>
</feature>
<accession>A0AAD3TP07</accession>
<dbReference type="PANTHER" id="PTHR22914:SF38">
    <property type="entry name" value="CHITIN SYNTHASE 2"/>
    <property type="match status" value="1"/>
</dbReference>
<feature type="compositionally biased region" description="Low complexity" evidence="10">
    <location>
        <begin position="40"/>
        <end position="62"/>
    </location>
</feature>
<evidence type="ECO:0000256" key="5">
    <source>
        <dbReference type="ARBA" id="ARBA00022989"/>
    </source>
</evidence>
<keyword evidence="4 11" id="KW-0812">Transmembrane</keyword>
<feature type="region of interest" description="Disordered" evidence="10">
    <location>
        <begin position="156"/>
        <end position="178"/>
    </location>
</feature>
<dbReference type="GO" id="GO:0016020">
    <property type="term" value="C:membrane"/>
    <property type="evidence" value="ECO:0007669"/>
    <property type="project" value="UniProtKB-SubCell"/>
</dbReference>